<keyword evidence="5" id="KW-0186">Copper</keyword>
<dbReference type="Pfam" id="PF07732">
    <property type="entry name" value="Cu-oxidase_3"/>
    <property type="match status" value="1"/>
</dbReference>
<feature type="chain" id="PRO_5040981667" description="Laccase TilA" evidence="7">
    <location>
        <begin position="21"/>
        <end position="591"/>
    </location>
</feature>
<evidence type="ECO:0008006" key="13">
    <source>
        <dbReference type="Google" id="ProtNLM"/>
    </source>
</evidence>
<keyword evidence="6" id="KW-0325">Glycoprotein</keyword>
<name>A0A9W9F061_9EURO</name>
<dbReference type="InterPro" id="IPR002355">
    <property type="entry name" value="Cu_oxidase_Cu_BS"/>
</dbReference>
<proteinExistence type="inferred from homology"/>
<dbReference type="InterPro" id="IPR011706">
    <property type="entry name" value="Cu-oxidase_C"/>
</dbReference>
<reference evidence="11" key="2">
    <citation type="journal article" date="2023" name="IMA Fungus">
        <title>Comparative genomic study of the Penicillium genus elucidates a diverse pangenome and 15 lateral gene transfer events.</title>
        <authorList>
            <person name="Petersen C."/>
            <person name="Sorensen T."/>
            <person name="Nielsen M.R."/>
            <person name="Sondergaard T.E."/>
            <person name="Sorensen J.L."/>
            <person name="Fitzpatrick D.A."/>
            <person name="Frisvad J.C."/>
            <person name="Nielsen K.L."/>
        </authorList>
    </citation>
    <scope>NUCLEOTIDE SEQUENCE</scope>
    <source>
        <strain evidence="11">IBT 34128</strain>
    </source>
</reference>
<dbReference type="GO" id="GO:0005507">
    <property type="term" value="F:copper ion binding"/>
    <property type="evidence" value="ECO:0007669"/>
    <property type="project" value="InterPro"/>
</dbReference>
<dbReference type="PANTHER" id="PTHR11709:SF488">
    <property type="entry name" value="LACCASE-RELATED"/>
    <property type="match status" value="1"/>
</dbReference>
<evidence type="ECO:0000256" key="1">
    <source>
        <dbReference type="ARBA" id="ARBA00010609"/>
    </source>
</evidence>
<feature type="domain" description="Plastocyanin-like" evidence="9">
    <location>
        <begin position="453"/>
        <end position="572"/>
    </location>
</feature>
<reference evidence="11" key="1">
    <citation type="submission" date="2022-11" db="EMBL/GenBank/DDBJ databases">
        <authorList>
            <person name="Petersen C."/>
        </authorList>
    </citation>
    <scope>NUCLEOTIDE SEQUENCE</scope>
    <source>
        <strain evidence="11">IBT 34128</strain>
    </source>
</reference>
<evidence type="ECO:0000256" key="5">
    <source>
        <dbReference type="ARBA" id="ARBA00023008"/>
    </source>
</evidence>
<dbReference type="Pfam" id="PF07731">
    <property type="entry name" value="Cu-oxidase_2"/>
    <property type="match status" value="1"/>
</dbReference>
<organism evidence="11 12">
    <name type="scientific">Penicillium alfredii</name>
    <dbReference type="NCBI Taxonomy" id="1506179"/>
    <lineage>
        <taxon>Eukaryota</taxon>
        <taxon>Fungi</taxon>
        <taxon>Dikarya</taxon>
        <taxon>Ascomycota</taxon>
        <taxon>Pezizomycotina</taxon>
        <taxon>Eurotiomycetes</taxon>
        <taxon>Eurotiomycetidae</taxon>
        <taxon>Eurotiales</taxon>
        <taxon>Aspergillaceae</taxon>
        <taxon>Penicillium</taxon>
    </lineage>
</organism>
<sequence>MKFSVSWSLLLLCLAKWAHAATVRFPVMLTWANRTVAGHTRNVILMNGQFPGPELRLNQGDNVEFLVTNRCPFSTTVHFHGIEQIGTPWSDGVPGISQRSIETGRSFMYRWRANQYGSYFYHAHHRGQFEDGLYGSIYIAPSSSEQRPFSQITNDSSQLQAILNAERRTSSVVLSDWRKLTSEQIWAAEVATGLDGHCASALLINGKGSVTCLPRDQLDALTIDRQKQILGNESLTDIGCFPPNLPSIQGNFPHNFSAIPPTLYFGCTASRGPQELFTVNPTQQYVSYDLISASGLLSLTFSIDEHDMWVYAIDGRYINPSRVNALTITNSNRYSVLVPLNKPAGDYTVRLVSANLNQILNTTAIMRYQAPPQLNRPSNPWIEINNQNATAETVFLNETQVIPFPVVVPSATVDETYILRIGHYNASYRWTLGNSSFGLELEDSQPLLFNQSSIPGDLMIRTRNNTWIDLILQVTAPVQPPHPIHKHSNKHFVIGEGNGTFSWATVAEAMQAIPGSFNLQNPQYRDTYITPPSINGPTWLALRYHVINPGAFVMHCHIQNHQSGGMNLAMLDGVDVWPTVPPSYRYGSGFY</sequence>
<dbReference type="OrthoDB" id="2121828at2759"/>
<evidence type="ECO:0000259" key="9">
    <source>
        <dbReference type="Pfam" id="PF07731"/>
    </source>
</evidence>
<evidence type="ECO:0000256" key="2">
    <source>
        <dbReference type="ARBA" id="ARBA00022723"/>
    </source>
</evidence>
<keyword evidence="4" id="KW-0560">Oxidoreductase</keyword>
<dbReference type="InterPro" id="IPR011707">
    <property type="entry name" value="Cu-oxidase-like_N"/>
</dbReference>
<dbReference type="RefSeq" id="XP_056509417.1">
    <property type="nucleotide sequence ID" value="XM_056656617.1"/>
</dbReference>
<keyword evidence="3 7" id="KW-0732">Signal</keyword>
<feature type="domain" description="Plastocyanin-like" evidence="10">
    <location>
        <begin position="30"/>
        <end position="142"/>
    </location>
</feature>
<dbReference type="InterPro" id="IPR033138">
    <property type="entry name" value="Cu_oxidase_CS"/>
</dbReference>
<dbReference type="CDD" id="cd13876">
    <property type="entry name" value="CuRO_2_Abr2_like"/>
    <property type="match status" value="1"/>
</dbReference>
<keyword evidence="2" id="KW-0479">Metal-binding</keyword>
<dbReference type="CDD" id="cd13898">
    <property type="entry name" value="CuRO_3_Abr2_like"/>
    <property type="match status" value="1"/>
</dbReference>
<evidence type="ECO:0000313" key="12">
    <source>
        <dbReference type="Proteomes" id="UP001141434"/>
    </source>
</evidence>
<evidence type="ECO:0000256" key="6">
    <source>
        <dbReference type="ARBA" id="ARBA00023180"/>
    </source>
</evidence>
<dbReference type="AlphaFoldDB" id="A0A9W9F061"/>
<dbReference type="PANTHER" id="PTHR11709">
    <property type="entry name" value="MULTI-COPPER OXIDASE"/>
    <property type="match status" value="1"/>
</dbReference>
<dbReference type="SUPFAM" id="SSF49503">
    <property type="entry name" value="Cupredoxins"/>
    <property type="match status" value="3"/>
</dbReference>
<dbReference type="PROSITE" id="PS00079">
    <property type="entry name" value="MULTICOPPER_OXIDASE1"/>
    <property type="match status" value="1"/>
</dbReference>
<dbReference type="FunFam" id="2.60.40.420:FF:000036">
    <property type="entry name" value="L-ascorbate oxidase"/>
    <property type="match status" value="1"/>
</dbReference>
<feature type="domain" description="Plastocyanin-like" evidence="8">
    <location>
        <begin position="172"/>
        <end position="369"/>
    </location>
</feature>
<evidence type="ECO:0000313" key="11">
    <source>
        <dbReference type="EMBL" id="KAJ5091219.1"/>
    </source>
</evidence>
<dbReference type="Gene3D" id="2.60.40.420">
    <property type="entry name" value="Cupredoxins - blue copper proteins"/>
    <property type="match status" value="3"/>
</dbReference>
<evidence type="ECO:0000256" key="7">
    <source>
        <dbReference type="SAM" id="SignalP"/>
    </source>
</evidence>
<dbReference type="FunFam" id="2.60.40.420:FF:000061">
    <property type="entry name" value="Laccase TilA"/>
    <property type="match status" value="1"/>
</dbReference>
<evidence type="ECO:0000259" key="8">
    <source>
        <dbReference type="Pfam" id="PF00394"/>
    </source>
</evidence>
<keyword evidence="12" id="KW-1185">Reference proteome</keyword>
<accession>A0A9W9F061</accession>
<dbReference type="InterPro" id="IPR045087">
    <property type="entry name" value="Cu-oxidase_fam"/>
</dbReference>
<gene>
    <name evidence="11" type="ORF">NUU61_006089</name>
</gene>
<comment type="caution">
    <text evidence="11">The sequence shown here is derived from an EMBL/GenBank/DDBJ whole genome shotgun (WGS) entry which is preliminary data.</text>
</comment>
<dbReference type="Pfam" id="PF00394">
    <property type="entry name" value="Cu-oxidase"/>
    <property type="match status" value="1"/>
</dbReference>
<dbReference type="Proteomes" id="UP001141434">
    <property type="component" value="Unassembled WGS sequence"/>
</dbReference>
<evidence type="ECO:0000256" key="4">
    <source>
        <dbReference type="ARBA" id="ARBA00023002"/>
    </source>
</evidence>
<evidence type="ECO:0000259" key="10">
    <source>
        <dbReference type="Pfam" id="PF07732"/>
    </source>
</evidence>
<dbReference type="InterPro" id="IPR008972">
    <property type="entry name" value="Cupredoxin"/>
</dbReference>
<evidence type="ECO:0000256" key="3">
    <source>
        <dbReference type="ARBA" id="ARBA00022729"/>
    </source>
</evidence>
<protein>
    <recommendedName>
        <fullName evidence="13">Laccase TilA</fullName>
    </recommendedName>
</protein>
<feature type="signal peptide" evidence="7">
    <location>
        <begin position="1"/>
        <end position="20"/>
    </location>
</feature>
<comment type="similarity">
    <text evidence="1">Belongs to the multicopper oxidase family.</text>
</comment>
<dbReference type="GO" id="GO:0052716">
    <property type="term" value="F:hydroquinone:oxygen oxidoreductase activity"/>
    <property type="evidence" value="ECO:0007669"/>
    <property type="project" value="UniProtKB-ARBA"/>
</dbReference>
<dbReference type="InterPro" id="IPR001117">
    <property type="entry name" value="Cu-oxidase_2nd"/>
</dbReference>
<dbReference type="EMBL" id="JAPMSZ010000009">
    <property type="protein sequence ID" value="KAJ5091219.1"/>
    <property type="molecule type" value="Genomic_DNA"/>
</dbReference>
<dbReference type="CDD" id="cd13850">
    <property type="entry name" value="CuRO_1_Abr2_like"/>
    <property type="match status" value="1"/>
</dbReference>
<dbReference type="GeneID" id="81395786"/>
<dbReference type="PROSITE" id="PS00080">
    <property type="entry name" value="MULTICOPPER_OXIDASE2"/>
    <property type="match status" value="1"/>
</dbReference>
<dbReference type="GO" id="GO:0042440">
    <property type="term" value="P:pigment metabolic process"/>
    <property type="evidence" value="ECO:0007669"/>
    <property type="project" value="UniProtKB-ARBA"/>
</dbReference>